<dbReference type="CDD" id="cd18808">
    <property type="entry name" value="SF1_C_Upf1"/>
    <property type="match status" value="1"/>
</dbReference>
<evidence type="ECO:0000256" key="6">
    <source>
        <dbReference type="SAM" id="MobiDB-lite"/>
    </source>
</evidence>
<feature type="signal peptide" evidence="7">
    <location>
        <begin position="1"/>
        <end position="17"/>
    </location>
</feature>
<feature type="compositionally biased region" description="Polar residues" evidence="6">
    <location>
        <begin position="1896"/>
        <end position="1910"/>
    </location>
</feature>
<dbReference type="Pfam" id="PF13087">
    <property type="entry name" value="AAA_12"/>
    <property type="match status" value="1"/>
</dbReference>
<feature type="region of interest" description="Disordered" evidence="6">
    <location>
        <begin position="2295"/>
        <end position="2378"/>
    </location>
</feature>
<feature type="chain" id="PRO_5012563945" evidence="7">
    <location>
        <begin position="18"/>
        <end position="2378"/>
    </location>
</feature>
<evidence type="ECO:0000256" key="7">
    <source>
        <dbReference type="SAM" id="SignalP"/>
    </source>
</evidence>
<keyword evidence="5" id="KW-0175">Coiled coil</keyword>
<dbReference type="CDD" id="cd18042">
    <property type="entry name" value="DEXXQc_SETX"/>
    <property type="match status" value="1"/>
</dbReference>
<dbReference type="FunFam" id="3.40.50.300:FF:000326">
    <property type="entry name" value="P-loop containing nucleoside triphosphate hydrolase"/>
    <property type="match status" value="1"/>
</dbReference>
<keyword evidence="7" id="KW-0732">Signal</keyword>
<dbReference type="InterPro" id="IPR045055">
    <property type="entry name" value="DNA2/NAM7-like"/>
</dbReference>
<dbReference type="GO" id="GO:0001147">
    <property type="term" value="F:transcription termination site sequence-specific DNA binding"/>
    <property type="evidence" value="ECO:0007669"/>
    <property type="project" value="TreeGrafter"/>
</dbReference>
<gene>
    <name evidence="11" type="primary">Setx</name>
    <name evidence="11" type="ORF">AWC38_SpisGene6963</name>
</gene>
<dbReference type="OrthoDB" id="6513042at2759"/>
<evidence type="ECO:0000259" key="10">
    <source>
        <dbReference type="Pfam" id="PF13087"/>
    </source>
</evidence>
<feature type="compositionally biased region" description="Acidic residues" evidence="6">
    <location>
        <begin position="473"/>
        <end position="483"/>
    </location>
</feature>
<dbReference type="EMBL" id="LSMT01000086">
    <property type="protein sequence ID" value="PFX28271.1"/>
    <property type="molecule type" value="Genomic_DNA"/>
</dbReference>
<dbReference type="GO" id="GO:0005524">
    <property type="term" value="F:ATP binding"/>
    <property type="evidence" value="ECO:0007669"/>
    <property type="project" value="UniProtKB-KW"/>
</dbReference>
<feature type="domain" description="DNA2/NAM7 helicase-like C-terminal" evidence="10">
    <location>
        <begin position="1578"/>
        <end position="1769"/>
    </location>
</feature>
<dbReference type="GO" id="GO:0016604">
    <property type="term" value="C:nuclear body"/>
    <property type="evidence" value="ECO:0007669"/>
    <property type="project" value="TreeGrafter"/>
</dbReference>
<evidence type="ECO:0000256" key="4">
    <source>
        <dbReference type="ARBA" id="ARBA00022840"/>
    </source>
</evidence>
<dbReference type="PANTHER" id="PTHR10887">
    <property type="entry name" value="DNA2/NAM7 HELICASE FAMILY"/>
    <property type="match status" value="1"/>
</dbReference>
<evidence type="ECO:0000259" key="9">
    <source>
        <dbReference type="Pfam" id="PF13086"/>
    </source>
</evidence>
<protein>
    <submittedName>
        <fullName evidence="11">Putative helicase senataxin</fullName>
    </submittedName>
</protein>
<dbReference type="PANTHER" id="PTHR10887:SF495">
    <property type="entry name" value="HELICASE SENATAXIN ISOFORM X1-RELATED"/>
    <property type="match status" value="1"/>
</dbReference>
<feature type="compositionally biased region" description="Low complexity" evidence="6">
    <location>
        <begin position="2236"/>
        <end position="2261"/>
    </location>
</feature>
<feature type="compositionally biased region" description="Polar residues" evidence="6">
    <location>
        <begin position="1824"/>
        <end position="1840"/>
    </location>
</feature>
<feature type="compositionally biased region" description="Low complexity" evidence="6">
    <location>
        <begin position="2179"/>
        <end position="2206"/>
    </location>
</feature>
<feature type="region of interest" description="Disordered" evidence="6">
    <location>
        <begin position="378"/>
        <end position="501"/>
    </location>
</feature>
<feature type="compositionally biased region" description="Polar residues" evidence="6">
    <location>
        <begin position="2020"/>
        <end position="2030"/>
    </location>
</feature>
<feature type="region of interest" description="Disordered" evidence="6">
    <location>
        <begin position="684"/>
        <end position="703"/>
    </location>
</feature>
<feature type="compositionally biased region" description="Polar residues" evidence="6">
    <location>
        <begin position="2133"/>
        <end position="2178"/>
    </location>
</feature>
<feature type="region of interest" description="Disordered" evidence="6">
    <location>
        <begin position="2071"/>
        <end position="2104"/>
    </location>
</feature>
<name>A0A2B4SEH5_STYPI</name>
<keyword evidence="4" id="KW-0067">ATP-binding</keyword>
<dbReference type="SUPFAM" id="SSF52540">
    <property type="entry name" value="P-loop containing nucleoside triphosphate hydrolases"/>
    <property type="match status" value="1"/>
</dbReference>
<dbReference type="GO" id="GO:0016787">
    <property type="term" value="F:hydrolase activity"/>
    <property type="evidence" value="ECO:0007669"/>
    <property type="project" value="UniProtKB-KW"/>
</dbReference>
<dbReference type="Gene3D" id="3.40.50.300">
    <property type="entry name" value="P-loop containing nucleotide triphosphate hydrolases"/>
    <property type="match status" value="2"/>
</dbReference>
<feature type="region of interest" description="Disordered" evidence="6">
    <location>
        <begin position="1811"/>
        <end position="1881"/>
    </location>
</feature>
<feature type="compositionally biased region" description="Basic and acidic residues" evidence="6">
    <location>
        <begin position="1922"/>
        <end position="1968"/>
    </location>
</feature>
<dbReference type="STRING" id="50429.A0A2B4SEH5"/>
<feature type="domain" description="Helicase Sen1 N-terminal" evidence="8">
    <location>
        <begin position="19"/>
        <end position="267"/>
    </location>
</feature>
<keyword evidence="12" id="KW-1185">Reference proteome</keyword>
<feature type="region of interest" description="Disordered" evidence="6">
    <location>
        <begin position="633"/>
        <end position="672"/>
    </location>
</feature>
<keyword evidence="2" id="KW-0378">Hydrolase</keyword>
<dbReference type="GO" id="GO:0006369">
    <property type="term" value="P:termination of RNA polymerase II transcription"/>
    <property type="evidence" value="ECO:0007669"/>
    <property type="project" value="TreeGrafter"/>
</dbReference>
<feature type="compositionally biased region" description="Acidic residues" evidence="6">
    <location>
        <begin position="2086"/>
        <end position="2097"/>
    </location>
</feature>
<dbReference type="InterPro" id="IPR041679">
    <property type="entry name" value="DNA2/NAM7-like_C"/>
</dbReference>
<comment type="caution">
    <text evidence="11">The sequence shown here is derived from an EMBL/GenBank/DDBJ whole genome shotgun (WGS) entry which is preliminary data.</text>
</comment>
<feature type="compositionally biased region" description="Basic and acidic residues" evidence="6">
    <location>
        <begin position="424"/>
        <end position="440"/>
    </location>
</feature>
<feature type="region of interest" description="Disordered" evidence="6">
    <location>
        <begin position="1896"/>
        <end position="2030"/>
    </location>
</feature>
<dbReference type="GO" id="GO:0005694">
    <property type="term" value="C:chromosome"/>
    <property type="evidence" value="ECO:0007669"/>
    <property type="project" value="UniProtKB-ARBA"/>
</dbReference>
<dbReference type="InterPro" id="IPR027417">
    <property type="entry name" value="P-loop_NTPase"/>
</dbReference>
<feature type="coiled-coil region" evidence="5">
    <location>
        <begin position="1453"/>
        <end position="1487"/>
    </location>
</feature>
<accession>A0A2B4SEH5</accession>
<evidence type="ECO:0000256" key="2">
    <source>
        <dbReference type="ARBA" id="ARBA00022801"/>
    </source>
</evidence>
<dbReference type="Pfam" id="PF13086">
    <property type="entry name" value="AAA_11"/>
    <property type="match status" value="1"/>
</dbReference>
<dbReference type="Proteomes" id="UP000225706">
    <property type="component" value="Unassembled WGS sequence"/>
</dbReference>
<evidence type="ECO:0000313" key="12">
    <source>
        <dbReference type="Proteomes" id="UP000225706"/>
    </source>
</evidence>
<feature type="region of interest" description="Disordered" evidence="6">
    <location>
        <begin position="2132"/>
        <end position="2278"/>
    </location>
</feature>
<evidence type="ECO:0000256" key="3">
    <source>
        <dbReference type="ARBA" id="ARBA00022806"/>
    </source>
</evidence>
<evidence type="ECO:0000259" key="8">
    <source>
        <dbReference type="Pfam" id="PF12726"/>
    </source>
</evidence>
<keyword evidence="1" id="KW-0547">Nucleotide-binding</keyword>
<evidence type="ECO:0000313" key="11">
    <source>
        <dbReference type="EMBL" id="PFX28271.1"/>
    </source>
</evidence>
<feature type="region of interest" description="Disordered" evidence="6">
    <location>
        <begin position="572"/>
        <end position="616"/>
    </location>
</feature>
<dbReference type="InterPro" id="IPR047187">
    <property type="entry name" value="SF1_C_Upf1"/>
</dbReference>
<dbReference type="Pfam" id="PF12726">
    <property type="entry name" value="SEN1_N"/>
    <property type="match status" value="1"/>
</dbReference>
<evidence type="ECO:0000256" key="5">
    <source>
        <dbReference type="SAM" id="Coils"/>
    </source>
</evidence>
<evidence type="ECO:0000256" key="1">
    <source>
        <dbReference type="ARBA" id="ARBA00022741"/>
    </source>
</evidence>
<feature type="compositionally biased region" description="Basic residues" evidence="6">
    <location>
        <begin position="1969"/>
        <end position="1979"/>
    </location>
</feature>
<sequence>MLALLFKRGLIALNVWGCPLKLEEKLPGAYLLLVHPDPEVRGWAVKSVRGQGMINPDEYDLLKEVIKWMIDVVELNLFEYPDIVTPADKNAISLPLNVLPPHLFVPLTVKEYWMGLFVLLMRMDVATVKSCFMSYTGHIGILNVIVQPMENQEGEAFWPMLQCFVVLLERLGERIWQISVFTRNPDQLFGIITKNCFFKEAILQWQTQDGGVIFKQKDIRQSNKARSLSGAKSSSGFYNTALAWFQPFVLSLLDFDFGEHYVSLVIRYLHNVAADLWAKDMVDFVIAETGDKKKVDVTRRLLQLLLKACHRGGSKHALKYWGVFALPGPKQLSAEEKQQIISLIEARPSFKNSVDNAAIKKIPNGSLSTQGVTRIKEEKGLQSPEEFDSNVLTARKSSDERSFRSTVKCSPSSSVSSSEGEQGVIRREKENAPQSHERIYRNGLTKRKRNDSTKKISFRSRVKPGPSSRVSSSEDEEEEEEEEKIASRDPMKRRKKPQHRSWNIKVSKMSSELDFGLMTAKIPLVDCKGLVKAEKSVQHAALQTTATPMVQQRNRVRKSAGRMEKVSQAPILKKSGMRKEDAILMSDDEESSLDTSDQTKPVSSRNEDPGFLDDDLTYESLQDDDIALNKLMDEVDPSPTSGTAQSKNSLSKPAVCSDSEMDTSDEELHHSVFESHYKGKAKVKNEDREMDGEGPSCDKTVPGESIDKIKRKTTTERDVFSFQSVRSEAPLSASNSSRIRTKYTTITAKTEPADSGDDLDDEPLASYLPGSFFKTSVQDITHAIVADGKVKTEVDRISDDEAINMEFASPEVCQVKQEGEEVEEVCNTSSVVHATDTACDDRSDSEQDAQPLLSTVKPEPLEEKTHSLSIISKQLKNEIHFDDDMNCWDNYGDYSELVLNSQDNALASVEEDLVDVYGTQTENQTEDDLPLSSEDVNIGDIQEDETLQGADLNGNFATDGEVKSVKPKKQVTFAPCVGSSHAVANSSAGVASSNKLASYQPVITKPTRHLSEDDFFREILNWRVYHFLKSSSNGRFTTLPRNYAADRVPESFNSMDEYYKIFKPLLFMEIWQQALSSWGDKEVNKKCVTMNVLDGSNANSFWIIPCRGVINEQQQKSALFPRESDLVLVTRSATDGRGGSDNNSAVFGLVEKSDFQRTKQSRRESLGTSGGEEEAAMTTFDLNLTIKTASNFRPARNCRLQVQFVTSLLTALRQWSALMQFSKSLLANDILRPRKAIYFCSEDYRPSPHVAQEYNESQERVISTAANAVHNPYPLPRICLVQGPPGTGKSYTIVGLVKEILNRGQEMPGQTTATSSNGNVRNKVRILLCAPSNAAIDELIARLTKAQIRLQNRSDNKENRRCNRQDDVKRAIPKNCGDLCLVRVGRKSYIHPGVLKFSLDNMTKLVVDQSSSKSEDRLNKTKESLAIIDEREKKLEHKITKLKSSPRTSHEQLEKLEKEKSNLMDTIRTLQKKYREERAEQANKRRKESSIRKEILHRADIICTTLSGAGSTSLKQDLEGRRIYPHFTCVIVDEACQSNELDLLIPLCFQASKLVLVGDPEQLPCTVLSGRAKEKLFARSMFERLYRFFRYHKAEIEKPVLMLEEQYRMHPEIAAFPSSRVYNNFLRSHRSLEQRQFPLVKHYALFDVVTGRELCQDRGALWNPDEADMIVNFCRDLTDILKPESIGIITPYRKQKVEIQGRLKGLSTGTAVIEVNTVDGFQGREKDVIILSCVRAQQCRGSIGFLTDKQRMNVALTRARHALYVFGHMETLKGGSSDWRALIENAENRGCFFPVKSSLEVRSILSIGSVKTDHSPAKDPRVKNLNSSSTRVGYHRSNSGDLAVDPNHAPGNVCSTRQESEHNGGTEAPGLRKGTDQMEKSVKASVTKLREVTSINATSASSEASLNSHPTRIIEVVNPESISREEKSGEEGTHSRNRDQQFSRKDCKQLSRPEDHREKHSVGKESKHSTRHSLHRKGSAHQERSGGQSQKTSDEKVTYQLHSTINPLVKNGVSNRDEATSNGPSCKRTQIVSPNIAIEKQSPSHPPEDSVHGKQMKRIESDDMLDATAINFSGKAPTPTSRDPISDLEDNDSDSSLEIDTQNPMLHNVIRNNMTHKKGYFWQLYRQEKEATARSSPAQRAWSPGNTGSPVDQALTALTTVSQPTSSNHSFVSSGPSNTTPLAPTAPILPDNASSSSSRSNASRSSKVIPVRRNSEPPSLKSVLEGNGHPQRPQGSTANASNALSFSSASRLSNDSSTLSLRPGTARPSNLSNSLGLSRTLSLDEKRKTVRSAEEAAEVVRQRHPPVLGPPIIEATLRDPHGGSRKRSAHTTTLNVSALRGRATREVSPPPKRSAPEPLRRKSLNKTKMNFRGRKSWK</sequence>
<feature type="compositionally biased region" description="Polar residues" evidence="6">
    <location>
        <begin position="2267"/>
        <end position="2278"/>
    </location>
</feature>
<organism evidence="11 12">
    <name type="scientific">Stylophora pistillata</name>
    <name type="common">Smooth cauliflower coral</name>
    <dbReference type="NCBI Taxonomy" id="50429"/>
    <lineage>
        <taxon>Eukaryota</taxon>
        <taxon>Metazoa</taxon>
        <taxon>Cnidaria</taxon>
        <taxon>Anthozoa</taxon>
        <taxon>Hexacorallia</taxon>
        <taxon>Scleractinia</taxon>
        <taxon>Astrocoeniina</taxon>
        <taxon>Pocilloporidae</taxon>
        <taxon>Stylophora</taxon>
    </lineage>
</organism>
<reference evidence="12" key="1">
    <citation type="journal article" date="2017" name="bioRxiv">
        <title>Comparative analysis of the genomes of Stylophora pistillata and Acropora digitifera provides evidence for extensive differences between species of corals.</title>
        <authorList>
            <person name="Voolstra C.R."/>
            <person name="Li Y."/>
            <person name="Liew Y.J."/>
            <person name="Baumgarten S."/>
            <person name="Zoccola D."/>
            <person name="Flot J.-F."/>
            <person name="Tambutte S."/>
            <person name="Allemand D."/>
            <person name="Aranda M."/>
        </authorList>
    </citation>
    <scope>NUCLEOTIDE SEQUENCE [LARGE SCALE GENOMIC DNA]</scope>
</reference>
<dbReference type="InterPro" id="IPR024481">
    <property type="entry name" value="Helicase_Sen1_N"/>
</dbReference>
<dbReference type="InterPro" id="IPR041677">
    <property type="entry name" value="DNA2/NAM7_AAA_11"/>
</dbReference>
<feature type="domain" description="DNA2/NAM7 helicase helicase" evidence="9">
    <location>
        <begin position="1254"/>
        <end position="1569"/>
    </location>
</feature>
<feature type="compositionally biased region" description="Basic and acidic residues" evidence="6">
    <location>
        <begin position="1811"/>
        <end position="1822"/>
    </location>
</feature>
<feature type="compositionally biased region" description="Polar residues" evidence="6">
    <location>
        <begin position="638"/>
        <end position="651"/>
    </location>
</feature>
<proteinExistence type="predicted"/>
<feature type="compositionally biased region" description="Basic residues" evidence="6">
    <location>
        <begin position="2361"/>
        <end position="2378"/>
    </location>
</feature>
<dbReference type="GO" id="GO:0004386">
    <property type="term" value="F:helicase activity"/>
    <property type="evidence" value="ECO:0007669"/>
    <property type="project" value="UniProtKB-KW"/>
</dbReference>
<keyword evidence="3 11" id="KW-0347">Helicase</keyword>